<dbReference type="EMBL" id="BSRI01000002">
    <property type="protein sequence ID" value="GLV60664.1"/>
    <property type="molecule type" value="Genomic_DNA"/>
</dbReference>
<dbReference type="Proteomes" id="UP001344906">
    <property type="component" value="Unassembled WGS sequence"/>
</dbReference>
<protein>
    <recommendedName>
        <fullName evidence="3">Glyoxalase/fosfomycin resistance/dioxygenase domain-containing protein</fullName>
    </recommendedName>
</protein>
<evidence type="ECO:0000313" key="2">
    <source>
        <dbReference type="Proteomes" id="UP001344906"/>
    </source>
</evidence>
<evidence type="ECO:0008006" key="3">
    <source>
        <dbReference type="Google" id="ProtNLM"/>
    </source>
</evidence>
<keyword evidence="2" id="KW-1185">Reference proteome</keyword>
<organism evidence="1 2">
    <name type="scientific">Dictyobacter halimunensis</name>
    <dbReference type="NCBI Taxonomy" id="3026934"/>
    <lineage>
        <taxon>Bacteria</taxon>
        <taxon>Bacillati</taxon>
        <taxon>Chloroflexota</taxon>
        <taxon>Ktedonobacteria</taxon>
        <taxon>Ktedonobacterales</taxon>
        <taxon>Dictyobacteraceae</taxon>
        <taxon>Dictyobacter</taxon>
    </lineage>
</organism>
<evidence type="ECO:0000313" key="1">
    <source>
        <dbReference type="EMBL" id="GLV60664.1"/>
    </source>
</evidence>
<accession>A0ABQ6G2B6</accession>
<dbReference type="RefSeq" id="WP_338257800.1">
    <property type="nucleotide sequence ID" value="NZ_BSRI01000002.1"/>
</dbReference>
<reference evidence="1 2" key="1">
    <citation type="submission" date="2023-02" db="EMBL/GenBank/DDBJ databases">
        <title>Dictyobacter halimunensis sp. nov., a new member of the class Ktedonobacteria from forest soil in a geothermal area.</title>
        <authorList>
            <person name="Rachmania M.K."/>
            <person name="Ningsih F."/>
            <person name="Sakai Y."/>
            <person name="Yabe S."/>
            <person name="Yokota A."/>
            <person name="Sjamsuridzal W."/>
        </authorList>
    </citation>
    <scope>NUCLEOTIDE SEQUENCE [LARGE SCALE GENOMIC DNA]</scope>
    <source>
        <strain evidence="1 2">S3.2.2.5</strain>
    </source>
</reference>
<sequence length="40" mass="4528">MALDLYMVGLLPRDMEKSLAFYRRLGLALPEDSQGGRTSR</sequence>
<comment type="caution">
    <text evidence="1">The sequence shown here is derived from an EMBL/GenBank/DDBJ whole genome shotgun (WGS) entry which is preliminary data.</text>
</comment>
<name>A0ABQ6G2B6_9CHLR</name>
<proteinExistence type="predicted"/>
<dbReference type="Gene3D" id="3.10.180.10">
    <property type="entry name" value="2,3-Dihydroxybiphenyl 1,2-Dioxygenase, domain 1"/>
    <property type="match status" value="1"/>
</dbReference>
<gene>
    <name evidence="1" type="ORF">KDH_74830</name>
</gene>
<dbReference type="SUPFAM" id="SSF54593">
    <property type="entry name" value="Glyoxalase/Bleomycin resistance protein/Dihydroxybiphenyl dioxygenase"/>
    <property type="match status" value="1"/>
</dbReference>
<dbReference type="InterPro" id="IPR029068">
    <property type="entry name" value="Glyas_Bleomycin-R_OHBP_Dase"/>
</dbReference>